<comment type="caution">
    <text evidence="1">The sequence shown here is derived from an EMBL/GenBank/DDBJ whole genome shotgun (WGS) entry which is preliminary data.</text>
</comment>
<reference evidence="2" key="1">
    <citation type="journal article" date="2019" name="Int. J. Syst. Evol. Microbiol.">
        <title>The Global Catalogue of Microorganisms (GCM) 10K type strain sequencing project: providing services to taxonomists for standard genome sequencing and annotation.</title>
        <authorList>
            <consortium name="The Broad Institute Genomics Platform"/>
            <consortium name="The Broad Institute Genome Sequencing Center for Infectious Disease"/>
            <person name="Wu L."/>
            <person name="Ma J."/>
        </authorList>
    </citation>
    <scope>NUCLEOTIDE SEQUENCE [LARGE SCALE GENOMIC DNA]</scope>
    <source>
        <strain evidence="2">CGMCC 1.13681</strain>
    </source>
</reference>
<dbReference type="EMBL" id="JBHSZO010000023">
    <property type="protein sequence ID" value="MFC7219675.1"/>
    <property type="molecule type" value="Genomic_DNA"/>
</dbReference>
<dbReference type="SUPFAM" id="SSF48452">
    <property type="entry name" value="TPR-like"/>
    <property type="match status" value="1"/>
</dbReference>
<proteinExistence type="predicted"/>
<dbReference type="Gene3D" id="1.25.40.10">
    <property type="entry name" value="Tetratricopeptide repeat domain"/>
    <property type="match status" value="1"/>
</dbReference>
<dbReference type="SMART" id="SM00028">
    <property type="entry name" value="TPR"/>
    <property type="match status" value="3"/>
</dbReference>
<keyword evidence="2" id="KW-1185">Reference proteome</keyword>
<evidence type="ECO:0000313" key="2">
    <source>
        <dbReference type="Proteomes" id="UP001596413"/>
    </source>
</evidence>
<evidence type="ECO:0000313" key="1">
    <source>
        <dbReference type="EMBL" id="MFC7219675.1"/>
    </source>
</evidence>
<dbReference type="PANTHER" id="PTHR47050">
    <property type="entry name" value="TETRATRICOPEPTIDE REPEAT PROTEIN 24"/>
    <property type="match status" value="1"/>
</dbReference>
<dbReference type="PANTHER" id="PTHR47050:SF1">
    <property type="entry name" value="TETRATRICOPEPTIDE REPEAT PROTEIN 24-LIKE"/>
    <property type="match status" value="1"/>
</dbReference>
<protein>
    <submittedName>
        <fullName evidence="1">Tetratricopeptide repeat protein</fullName>
    </submittedName>
</protein>
<dbReference type="Pfam" id="PF13424">
    <property type="entry name" value="TPR_12"/>
    <property type="match status" value="1"/>
</dbReference>
<sequence>MIESGGNGVGAGQLGGQVGDRVGRRAVPREAHQAAHYVHLLRWAACLLPAAQRPAALAELAGTGLAAAGADCLAPGAVAVADEEPTPAGPVAPSVDPSGALRACRTVDEGDALLAGAPVDWAAVADAHRREPFRQVEQLRALLGRPDCPEDLTLALLTPWSTAAANRLTHRKAALPDPVRGLLLPHTGEVRFSLLRHLLATGDPGQALRATSRVDVLLRAADGFDSARRAALYALWDALGVWLRAELGEDRRAWLVAAERLRGHAGPLTSLLPRLARPPRHRLPLDLRVLAQAPPAVLTALLAALDDAELEEAAAYTLRGVRMREEVLVHALERMHGAGLAPRAPYARWALGSWDIHYRPPELRAWLYGRDERLDARLERSAVTEPHLRRLLAARRPPRAPAEDLVAELRAHPDAVAAQHVLDTTLPEQGTPWEELIAAHERDPLPEGVLCALSSRARFPAVLAAGMSRHLRLTLAGQGSVLARSALAVLPEPTPFPARVVDADPHRAPAVIGRVRAGRALKADEVLAAARPAGAALDYGRTVDDAEWHAACASLLAAAAARSGPGLWRLLAQRLPTHPGSLPDLLAPRRGDATALWLYGLDPQDAPVALLDHYETLVRGAAAARSGRHRPDVPRVFTSAAAAVGWLDEEWPTLLAAARAAQVHRPGLTVALPVLLAEYLVGCGQLAELVPLSELARDTARRIGDRHGEATAWGSLGIALQRLKRYEEAVAAHVRARDLMRETGDREREGRTSRNLGNTLALLGRREEAAARLREAVACFQDVGNRAGTARVSRDLGDVLRGSGRTDEAVAAYRTALALSTGSEDGKRRAEVEEALRRLAPPAAAAPGADGR</sequence>
<dbReference type="InterPro" id="IPR011990">
    <property type="entry name" value="TPR-like_helical_dom_sf"/>
</dbReference>
<dbReference type="InterPro" id="IPR024812">
    <property type="entry name" value="TPR_24"/>
</dbReference>
<organism evidence="1 2">
    <name type="scientific">Streptomyces polyrhachis</name>
    <dbReference type="NCBI Taxonomy" id="1282885"/>
    <lineage>
        <taxon>Bacteria</taxon>
        <taxon>Bacillati</taxon>
        <taxon>Actinomycetota</taxon>
        <taxon>Actinomycetes</taxon>
        <taxon>Kitasatosporales</taxon>
        <taxon>Streptomycetaceae</taxon>
        <taxon>Streptomyces</taxon>
    </lineage>
</organism>
<name>A0ABW2GJN3_9ACTN</name>
<gene>
    <name evidence="1" type="ORF">ACFQLX_16115</name>
</gene>
<dbReference type="RefSeq" id="WP_386415633.1">
    <property type="nucleotide sequence ID" value="NZ_JBHSZO010000023.1"/>
</dbReference>
<dbReference type="Proteomes" id="UP001596413">
    <property type="component" value="Unassembled WGS sequence"/>
</dbReference>
<dbReference type="InterPro" id="IPR019734">
    <property type="entry name" value="TPR_rpt"/>
</dbReference>
<accession>A0ABW2GJN3</accession>